<comment type="pathway">
    <text evidence="1 9">Lipid metabolism; fatty acid biosynthesis.</text>
</comment>
<evidence type="ECO:0000256" key="4">
    <source>
        <dbReference type="ARBA" id="ARBA00022823"/>
    </source>
</evidence>
<dbReference type="SUPFAM" id="SSF51230">
    <property type="entry name" value="Single hybrid motif"/>
    <property type="match status" value="1"/>
</dbReference>
<evidence type="ECO:0000256" key="6">
    <source>
        <dbReference type="ARBA" id="ARBA00023098"/>
    </source>
</evidence>
<feature type="region of interest" description="Disordered" evidence="10">
    <location>
        <begin position="43"/>
        <end position="69"/>
    </location>
</feature>
<comment type="function">
    <text evidence="9">This protein is a component of the acetyl coenzyme A carboxylase complex; first, biotin carboxylase catalyzes the carboxylation of the carrier protein and then the transcarboxylase transfers the carboxyl group to form malonyl-CoA.</text>
</comment>
<comment type="caution">
    <text evidence="12">The sequence shown here is derived from an EMBL/GenBank/DDBJ whole genome shotgun (WGS) entry which is preliminary data.</text>
</comment>
<dbReference type="EMBL" id="QUAM01000001">
    <property type="protein sequence ID" value="TPR16105.1"/>
    <property type="molecule type" value="Genomic_DNA"/>
</dbReference>
<keyword evidence="7 9" id="KW-0275">Fatty acid biosynthesis</keyword>
<keyword evidence="13" id="KW-1185">Reference proteome</keyword>
<evidence type="ECO:0000256" key="9">
    <source>
        <dbReference type="RuleBase" id="RU364072"/>
    </source>
</evidence>
<evidence type="ECO:0000256" key="2">
    <source>
        <dbReference type="ARBA" id="ARBA00017562"/>
    </source>
</evidence>
<evidence type="ECO:0000256" key="5">
    <source>
        <dbReference type="ARBA" id="ARBA00022832"/>
    </source>
</evidence>
<dbReference type="PROSITE" id="PS00189">
    <property type="entry name" value="LIPOYL"/>
    <property type="match status" value="1"/>
</dbReference>
<organism evidence="12 13">
    <name type="scientific">Apilactobacillus timberlakei</name>
    <dbReference type="NCBI Taxonomy" id="2008380"/>
    <lineage>
        <taxon>Bacteria</taxon>
        <taxon>Bacillati</taxon>
        <taxon>Bacillota</taxon>
        <taxon>Bacilli</taxon>
        <taxon>Lactobacillales</taxon>
        <taxon>Lactobacillaceae</taxon>
        <taxon>Apilactobacillus</taxon>
    </lineage>
</organism>
<dbReference type="RefSeq" id="WP_105987359.1">
    <property type="nucleotide sequence ID" value="NZ_POST01000001.1"/>
</dbReference>
<evidence type="ECO:0000256" key="10">
    <source>
        <dbReference type="SAM" id="MobiDB-lite"/>
    </source>
</evidence>
<keyword evidence="3 9" id="KW-0444">Lipid biosynthesis</keyword>
<keyword evidence="5 9" id="KW-0276">Fatty acid metabolism</keyword>
<dbReference type="PANTHER" id="PTHR45266:SF3">
    <property type="entry name" value="OXALOACETATE DECARBOXYLASE ALPHA CHAIN"/>
    <property type="match status" value="1"/>
</dbReference>
<evidence type="ECO:0000256" key="7">
    <source>
        <dbReference type="ARBA" id="ARBA00023160"/>
    </source>
</evidence>
<keyword evidence="6 9" id="KW-0443">Lipid metabolism</keyword>
<dbReference type="PROSITE" id="PS00188">
    <property type="entry name" value="BIOTIN"/>
    <property type="match status" value="1"/>
</dbReference>
<evidence type="ECO:0000256" key="1">
    <source>
        <dbReference type="ARBA" id="ARBA00005194"/>
    </source>
</evidence>
<dbReference type="CDD" id="cd06850">
    <property type="entry name" value="biotinyl_domain"/>
    <property type="match status" value="1"/>
</dbReference>
<dbReference type="PRINTS" id="PR01071">
    <property type="entry name" value="ACOABIOTINCC"/>
</dbReference>
<dbReference type="Gene3D" id="2.40.50.100">
    <property type="match status" value="1"/>
</dbReference>
<dbReference type="InterPro" id="IPR001882">
    <property type="entry name" value="Biotin_BS"/>
</dbReference>
<feature type="domain" description="Lipoyl-binding" evidence="11">
    <location>
        <begin position="70"/>
        <end position="146"/>
    </location>
</feature>
<dbReference type="PANTHER" id="PTHR45266">
    <property type="entry name" value="OXALOACETATE DECARBOXYLASE ALPHA CHAIN"/>
    <property type="match status" value="1"/>
</dbReference>
<sequence>MDEKDIENLMDKFDKSSMKEFKVTGDDGTDIYFSKLEHAPVQNMAPTTSSNTVSVTNENASKSKASQNDSTKIKAPLVGIVYFAPSPEKPVYKNVGDHVKKGETVCVIEAMKVINEVKSPISGTITKQVANDGDMVEYDQPIFEVEED</sequence>
<name>A0ABY2YUL2_9LACO</name>
<dbReference type="Proteomes" id="UP000767392">
    <property type="component" value="Unassembled WGS sequence"/>
</dbReference>
<dbReference type="InterPro" id="IPR000089">
    <property type="entry name" value="Biotin_lipoyl"/>
</dbReference>
<feature type="compositionally biased region" description="Low complexity" evidence="10">
    <location>
        <begin position="47"/>
        <end position="57"/>
    </location>
</feature>
<gene>
    <name evidence="12" type="ORF">DY048_01185</name>
</gene>
<reference evidence="12 13" key="1">
    <citation type="submission" date="2018-08" db="EMBL/GenBank/DDBJ databases">
        <title>Comparative genomics of wild bee and flower associated Lactobacillus reveals potential adaptation to the bee host.</title>
        <authorList>
            <person name="Vuong H.Q."/>
            <person name="Mcfrederick Q.S."/>
        </authorList>
    </citation>
    <scope>NUCLEOTIDE SEQUENCE [LARGE SCALE GENOMIC DNA]</scope>
    <source>
        <strain evidence="12 13">HV_04</strain>
    </source>
</reference>
<protein>
    <recommendedName>
        <fullName evidence="2 9">Biotin carboxyl carrier protein of acetyl-CoA carboxylase</fullName>
    </recommendedName>
</protein>
<evidence type="ECO:0000256" key="8">
    <source>
        <dbReference type="ARBA" id="ARBA00023267"/>
    </source>
</evidence>
<dbReference type="PROSITE" id="PS50968">
    <property type="entry name" value="BIOTINYL_LIPOYL"/>
    <property type="match status" value="1"/>
</dbReference>
<evidence type="ECO:0000256" key="3">
    <source>
        <dbReference type="ARBA" id="ARBA00022516"/>
    </source>
</evidence>
<evidence type="ECO:0000313" key="12">
    <source>
        <dbReference type="EMBL" id="TPR16105.1"/>
    </source>
</evidence>
<keyword evidence="4" id="KW-0450">Lipoyl</keyword>
<dbReference type="InterPro" id="IPR001249">
    <property type="entry name" value="AcCoA_biotinCC"/>
</dbReference>
<evidence type="ECO:0000259" key="11">
    <source>
        <dbReference type="PROSITE" id="PS50968"/>
    </source>
</evidence>
<evidence type="ECO:0000313" key="13">
    <source>
        <dbReference type="Proteomes" id="UP000767392"/>
    </source>
</evidence>
<dbReference type="InterPro" id="IPR050709">
    <property type="entry name" value="Biotin_Carboxyl_Carrier/Decarb"/>
</dbReference>
<keyword evidence="8 9" id="KW-0092">Biotin</keyword>
<feature type="compositionally biased region" description="Polar residues" evidence="10">
    <location>
        <begin position="58"/>
        <end position="69"/>
    </location>
</feature>
<proteinExistence type="predicted"/>
<dbReference type="InterPro" id="IPR011053">
    <property type="entry name" value="Single_hybrid_motif"/>
</dbReference>
<dbReference type="InterPro" id="IPR003016">
    <property type="entry name" value="2-oxoA_DH_lipoyl-BS"/>
</dbReference>
<dbReference type="Pfam" id="PF00364">
    <property type="entry name" value="Biotin_lipoyl"/>
    <property type="match status" value="1"/>
</dbReference>
<accession>A0ABY2YUL2</accession>